<dbReference type="InterPro" id="IPR001647">
    <property type="entry name" value="HTH_TetR"/>
</dbReference>
<dbReference type="OrthoDB" id="1669699at2"/>
<sequence>MGKQRVIVFAVSTPTAVEPPRTRERILDAALALFAEKGYDATSMREIAEQLGITKAALYYHFDSKADIVRAMLADTERRVAELAAWAQQQPCTPDLSRQVLARWSDIMQARGLAAFRFVVANRAVIDELGPERHDGMHACVGDLCTALVPASASVEDQLRIRLALMSINMAGLVGTDIDADESDLLTAARRLALELLPDA</sequence>
<name>A0A3N0GX22_9ACTN</name>
<protein>
    <submittedName>
        <fullName evidence="6">TetR/AcrR family transcriptional regulator</fullName>
    </submittedName>
</protein>
<dbReference type="GO" id="GO:0003700">
    <property type="term" value="F:DNA-binding transcription factor activity"/>
    <property type="evidence" value="ECO:0007669"/>
    <property type="project" value="TreeGrafter"/>
</dbReference>
<evidence type="ECO:0000313" key="7">
    <source>
        <dbReference type="Proteomes" id="UP000279994"/>
    </source>
</evidence>
<comment type="caution">
    <text evidence="6">The sequence shown here is derived from an EMBL/GenBank/DDBJ whole genome shotgun (WGS) entry which is preliminary data.</text>
</comment>
<evidence type="ECO:0000256" key="4">
    <source>
        <dbReference type="PROSITE-ProRule" id="PRU00335"/>
    </source>
</evidence>
<dbReference type="EMBL" id="RJSF01000005">
    <property type="protein sequence ID" value="RNM16969.1"/>
    <property type="molecule type" value="Genomic_DNA"/>
</dbReference>
<dbReference type="Proteomes" id="UP000279994">
    <property type="component" value="Unassembled WGS sequence"/>
</dbReference>
<dbReference type="GO" id="GO:0045892">
    <property type="term" value="P:negative regulation of DNA-templated transcription"/>
    <property type="evidence" value="ECO:0007669"/>
    <property type="project" value="UniProtKB-ARBA"/>
</dbReference>
<dbReference type="AlphaFoldDB" id="A0A3N0GX22"/>
<evidence type="ECO:0000313" key="6">
    <source>
        <dbReference type="EMBL" id="RNM16969.1"/>
    </source>
</evidence>
<keyword evidence="2 4" id="KW-0238">DNA-binding</keyword>
<dbReference type="Gene3D" id="1.10.357.10">
    <property type="entry name" value="Tetracycline Repressor, domain 2"/>
    <property type="match status" value="1"/>
</dbReference>
<evidence type="ECO:0000256" key="2">
    <source>
        <dbReference type="ARBA" id="ARBA00023125"/>
    </source>
</evidence>
<dbReference type="PRINTS" id="PR00455">
    <property type="entry name" value="HTHTETR"/>
</dbReference>
<keyword evidence="7" id="KW-1185">Reference proteome</keyword>
<feature type="domain" description="HTH tetR-type" evidence="5">
    <location>
        <begin position="20"/>
        <end position="80"/>
    </location>
</feature>
<dbReference type="InterPro" id="IPR023772">
    <property type="entry name" value="DNA-bd_HTH_TetR-type_CS"/>
</dbReference>
<feature type="DNA-binding region" description="H-T-H motif" evidence="4">
    <location>
        <begin position="43"/>
        <end position="62"/>
    </location>
</feature>
<keyword evidence="1" id="KW-0805">Transcription regulation</keyword>
<dbReference type="InterPro" id="IPR009057">
    <property type="entry name" value="Homeodomain-like_sf"/>
</dbReference>
<dbReference type="PANTHER" id="PTHR30055">
    <property type="entry name" value="HTH-TYPE TRANSCRIPTIONAL REGULATOR RUTR"/>
    <property type="match status" value="1"/>
</dbReference>
<dbReference type="Pfam" id="PF00440">
    <property type="entry name" value="TetR_N"/>
    <property type="match status" value="1"/>
</dbReference>
<evidence type="ECO:0000259" key="5">
    <source>
        <dbReference type="PROSITE" id="PS50977"/>
    </source>
</evidence>
<reference evidence="6 7" key="1">
    <citation type="submission" date="2018-11" db="EMBL/GenBank/DDBJ databases">
        <authorList>
            <person name="Li F."/>
        </authorList>
    </citation>
    <scope>NUCLEOTIDE SEQUENCE [LARGE SCALE GENOMIC DNA]</scope>
    <source>
        <strain evidence="6 7">Gsoil 818</strain>
    </source>
</reference>
<dbReference type="InterPro" id="IPR050109">
    <property type="entry name" value="HTH-type_TetR-like_transc_reg"/>
</dbReference>
<dbReference type="PROSITE" id="PS01081">
    <property type="entry name" value="HTH_TETR_1"/>
    <property type="match status" value="1"/>
</dbReference>
<accession>A0A3N0GX22</accession>
<evidence type="ECO:0000256" key="3">
    <source>
        <dbReference type="ARBA" id="ARBA00023163"/>
    </source>
</evidence>
<evidence type="ECO:0000256" key="1">
    <source>
        <dbReference type="ARBA" id="ARBA00023015"/>
    </source>
</evidence>
<dbReference type="PANTHER" id="PTHR30055:SF234">
    <property type="entry name" value="HTH-TYPE TRANSCRIPTIONAL REGULATOR BETI"/>
    <property type="match status" value="1"/>
</dbReference>
<gene>
    <name evidence="6" type="ORF">EFL26_02460</name>
</gene>
<dbReference type="PROSITE" id="PS50977">
    <property type="entry name" value="HTH_TETR_2"/>
    <property type="match status" value="1"/>
</dbReference>
<dbReference type="FunFam" id="1.10.10.60:FF:000141">
    <property type="entry name" value="TetR family transcriptional regulator"/>
    <property type="match status" value="1"/>
</dbReference>
<organism evidence="6 7">
    <name type="scientific">Nocardioides pocheonensis</name>
    <dbReference type="NCBI Taxonomy" id="661485"/>
    <lineage>
        <taxon>Bacteria</taxon>
        <taxon>Bacillati</taxon>
        <taxon>Actinomycetota</taxon>
        <taxon>Actinomycetes</taxon>
        <taxon>Propionibacteriales</taxon>
        <taxon>Nocardioidaceae</taxon>
        <taxon>Nocardioides</taxon>
    </lineage>
</organism>
<proteinExistence type="predicted"/>
<dbReference type="SUPFAM" id="SSF46689">
    <property type="entry name" value="Homeodomain-like"/>
    <property type="match status" value="1"/>
</dbReference>
<keyword evidence="3" id="KW-0804">Transcription</keyword>
<dbReference type="GO" id="GO:0000976">
    <property type="term" value="F:transcription cis-regulatory region binding"/>
    <property type="evidence" value="ECO:0007669"/>
    <property type="project" value="TreeGrafter"/>
</dbReference>